<keyword evidence="1" id="KW-1133">Transmembrane helix</keyword>
<dbReference type="Pfam" id="PF13400">
    <property type="entry name" value="Tad"/>
    <property type="match status" value="1"/>
</dbReference>
<evidence type="ECO:0000259" key="2">
    <source>
        <dbReference type="Pfam" id="PF13400"/>
    </source>
</evidence>
<sequence precursor="true">MTSCSRSPSNLFRFFRSLAKDQGGSVAVIAAIVFPVVVGAMGLGVESGYWYLKQRKLQHAADVAVYAASVRYRAGDARALMETAALRSARVTGYQPSIGTITTGVQAGSTAGSGTVSVELTETHSRLFSSVFTTDPVVLSARAVAELKGGSRACVLALSPTAPGAVTVTGSTDVQLNGCSVVSNSNASDAFLMRNGSALMSTDCVYTVGGAITTTGLNLTGCSKPVVSSPPVPDPFAGVPEPDKVQIQQLPCRTLSHVSTTDYAFDTLANGQKAIRFCGGLDIKGNITLKSGLYIIDGGKFTITAGAALVGSGVTFLLTGATTVDLMGNAKIDLSAPTSGPYAGVLMFGSRSGPEANHTITGNSDWRLQGTIYMPKGILDFTGNSTVTGACTQIVADRINFTGNSAMETCADKTNEILVGRTIAIIE</sequence>
<dbReference type="EMBL" id="CP000390">
    <property type="protein sequence ID" value="ABG62011.1"/>
    <property type="molecule type" value="Genomic_DNA"/>
</dbReference>
<protein>
    <recommendedName>
        <fullName evidence="2">Putative Flp pilus-assembly TadG-like N-terminal domain-containing protein</fullName>
    </recommendedName>
</protein>
<name>Q11KR4_CHESB</name>
<dbReference type="eggNOG" id="COG4655">
    <property type="taxonomic scope" value="Bacteria"/>
</dbReference>
<dbReference type="AlphaFoldDB" id="Q11KR4"/>
<dbReference type="KEGG" id="mes:Meso_0611"/>
<feature type="transmembrane region" description="Helical" evidence="1">
    <location>
        <begin position="26"/>
        <end position="52"/>
    </location>
</feature>
<dbReference type="OrthoDB" id="7418984at2"/>
<keyword evidence="1" id="KW-0472">Membrane</keyword>
<evidence type="ECO:0000256" key="1">
    <source>
        <dbReference type="SAM" id="Phobius"/>
    </source>
</evidence>
<organism evidence="3">
    <name type="scientific">Chelativorans sp. (strain BNC1)</name>
    <dbReference type="NCBI Taxonomy" id="266779"/>
    <lineage>
        <taxon>Bacteria</taxon>
        <taxon>Pseudomonadati</taxon>
        <taxon>Pseudomonadota</taxon>
        <taxon>Alphaproteobacteria</taxon>
        <taxon>Hyphomicrobiales</taxon>
        <taxon>Phyllobacteriaceae</taxon>
        <taxon>Chelativorans</taxon>
    </lineage>
</organism>
<proteinExistence type="predicted"/>
<dbReference type="STRING" id="266779.Meso_0611"/>
<keyword evidence="1" id="KW-0812">Transmembrane</keyword>
<feature type="domain" description="Putative Flp pilus-assembly TadG-like N-terminal" evidence="2">
    <location>
        <begin position="24"/>
        <end position="68"/>
    </location>
</feature>
<gene>
    <name evidence="3" type="ordered locus">Meso_0611</name>
</gene>
<dbReference type="HOGENOM" id="CLU_046706_1_0_5"/>
<dbReference type="InterPro" id="IPR028087">
    <property type="entry name" value="Tad_N"/>
</dbReference>
<evidence type="ECO:0000313" key="3">
    <source>
        <dbReference type="EMBL" id="ABG62011.1"/>
    </source>
</evidence>
<accession>Q11KR4</accession>
<reference evidence="3" key="1">
    <citation type="submission" date="2006-06" db="EMBL/GenBank/DDBJ databases">
        <title>Complete sequence of chromosome of Chelativorans sp. BNC1.</title>
        <authorList>
            <consortium name="US DOE Joint Genome Institute"/>
            <person name="Copeland A."/>
            <person name="Lucas S."/>
            <person name="Lapidus A."/>
            <person name="Barry K."/>
            <person name="Detter J.C."/>
            <person name="Glavina del Rio T."/>
            <person name="Hammon N."/>
            <person name="Israni S."/>
            <person name="Dalin E."/>
            <person name="Tice H."/>
            <person name="Pitluck S."/>
            <person name="Chertkov O."/>
            <person name="Brettin T."/>
            <person name="Bruce D."/>
            <person name="Han C."/>
            <person name="Tapia R."/>
            <person name="Gilna P."/>
            <person name="Schmutz J."/>
            <person name="Larimer F."/>
            <person name="Land M."/>
            <person name="Hauser L."/>
            <person name="Kyrpides N."/>
            <person name="Mikhailova N."/>
            <person name="Richardson P."/>
        </authorList>
    </citation>
    <scope>NUCLEOTIDE SEQUENCE</scope>
    <source>
        <strain evidence="3">BNC1</strain>
    </source>
</reference>